<proteinExistence type="predicted"/>
<dbReference type="PANTHER" id="PTHR43674">
    <property type="entry name" value="NITRILASE C965.09-RELATED"/>
    <property type="match status" value="1"/>
</dbReference>
<evidence type="ECO:0000313" key="3">
    <source>
        <dbReference type="EMBL" id="KAK7742357.1"/>
    </source>
</evidence>
<comment type="caution">
    <text evidence="3">The sequence shown here is derived from an EMBL/GenBank/DDBJ whole genome shotgun (WGS) entry which is preliminary data.</text>
</comment>
<dbReference type="AlphaFoldDB" id="A0AAN9YFN1"/>
<protein>
    <recommendedName>
        <fullName evidence="2">CN hydrolase domain-containing protein</fullName>
    </recommendedName>
</protein>
<dbReference type="CDD" id="cd07197">
    <property type="entry name" value="nitrilase"/>
    <property type="match status" value="1"/>
</dbReference>
<dbReference type="EMBL" id="JAJSPL020000015">
    <property type="protein sequence ID" value="KAK7742357.1"/>
    <property type="molecule type" value="Genomic_DNA"/>
</dbReference>
<evidence type="ECO:0000259" key="2">
    <source>
        <dbReference type="PROSITE" id="PS50263"/>
    </source>
</evidence>
<dbReference type="Gene3D" id="3.60.110.10">
    <property type="entry name" value="Carbon-nitrogen hydrolase"/>
    <property type="match status" value="1"/>
</dbReference>
<keyword evidence="4" id="KW-1185">Reference proteome</keyword>
<accession>A0AAN9YFN1</accession>
<dbReference type="Pfam" id="PF00795">
    <property type="entry name" value="CN_hydrolase"/>
    <property type="match status" value="1"/>
</dbReference>
<sequence length="335" mass="37045">MRQSTIIQSRLSYPDFNEYTSQDTKKMAPVYKFALIQLQPKPNDPAANFAKAESEIRKAAANGCHVAILPEFHLTGWDPEHPDFITASTDSQAYLPRYQSLARELDISIVPGTICESHPATEHAPPRAQAHETLEGKELRNMAHFISAGTGSIAGSYQKKNLWHPERPHLTPGRHQPHSAFDTPLRNADGSPVRAGLLVCWDLAFPEAFRALIADGAQVIFIPSYWTVTDVDEAGLALNPDSERTFLESCVVSRAFENTACVVFCNKGGCSQVALPIVGRVKNEGGGEVGLDEEGVIYSEVDLDVLRVAEENYKVREDIKGRGWHYGYEIVRDQA</sequence>
<dbReference type="InterPro" id="IPR036526">
    <property type="entry name" value="C-N_Hydrolase_sf"/>
</dbReference>
<keyword evidence="1" id="KW-0378">Hydrolase</keyword>
<dbReference type="SUPFAM" id="SSF56317">
    <property type="entry name" value="Carbon-nitrogen hydrolase"/>
    <property type="match status" value="1"/>
</dbReference>
<reference evidence="3 4" key="1">
    <citation type="journal article" date="2023" name="PLoS ONE">
        <title>Cytospora paraplurivora sp. nov. isolated from orchards with fruit tree decline syndrome in Ontario, Canada.</title>
        <authorList>
            <person name="Ilyukhin E."/>
            <person name="Nguyen H.D.T."/>
            <person name="Castle A.J."/>
            <person name="Ellouze W."/>
        </authorList>
    </citation>
    <scope>NUCLEOTIDE SEQUENCE [LARGE SCALE GENOMIC DNA]</scope>
    <source>
        <strain evidence="3 4">FDS-564</strain>
    </source>
</reference>
<dbReference type="PANTHER" id="PTHR43674:SF16">
    <property type="entry name" value="CARBON-NITROGEN FAMILY, PUTATIVE (AFU_ORTHOLOGUE AFUA_5G02350)-RELATED"/>
    <property type="match status" value="1"/>
</dbReference>
<evidence type="ECO:0000313" key="4">
    <source>
        <dbReference type="Proteomes" id="UP001320245"/>
    </source>
</evidence>
<dbReference type="Proteomes" id="UP001320245">
    <property type="component" value="Unassembled WGS sequence"/>
</dbReference>
<organism evidence="3 4">
    <name type="scientific">Cytospora paraplurivora</name>
    <dbReference type="NCBI Taxonomy" id="2898453"/>
    <lineage>
        <taxon>Eukaryota</taxon>
        <taxon>Fungi</taxon>
        <taxon>Dikarya</taxon>
        <taxon>Ascomycota</taxon>
        <taxon>Pezizomycotina</taxon>
        <taxon>Sordariomycetes</taxon>
        <taxon>Sordariomycetidae</taxon>
        <taxon>Diaporthales</taxon>
        <taxon>Cytosporaceae</taxon>
        <taxon>Cytospora</taxon>
    </lineage>
</organism>
<dbReference type="InterPro" id="IPR050345">
    <property type="entry name" value="Aliph_Amidase/BUP"/>
</dbReference>
<dbReference type="PROSITE" id="PS50263">
    <property type="entry name" value="CN_HYDROLASE"/>
    <property type="match status" value="1"/>
</dbReference>
<dbReference type="InterPro" id="IPR003010">
    <property type="entry name" value="C-N_Hydrolase"/>
</dbReference>
<dbReference type="GO" id="GO:0016811">
    <property type="term" value="F:hydrolase activity, acting on carbon-nitrogen (but not peptide) bonds, in linear amides"/>
    <property type="evidence" value="ECO:0007669"/>
    <property type="project" value="TreeGrafter"/>
</dbReference>
<gene>
    <name evidence="3" type="ORF">SLS53_004502</name>
</gene>
<evidence type="ECO:0000256" key="1">
    <source>
        <dbReference type="ARBA" id="ARBA00022801"/>
    </source>
</evidence>
<name>A0AAN9YFN1_9PEZI</name>
<feature type="domain" description="CN hydrolase" evidence="2">
    <location>
        <begin position="31"/>
        <end position="303"/>
    </location>
</feature>